<dbReference type="Pfam" id="PF21082">
    <property type="entry name" value="MS_channel_3rd"/>
    <property type="match status" value="1"/>
</dbReference>
<dbReference type="Pfam" id="PF00924">
    <property type="entry name" value="MS_channel_2nd"/>
    <property type="match status" value="1"/>
</dbReference>
<feature type="domain" description="Mechanosensitive ion channel MscS C-terminal" evidence="10">
    <location>
        <begin position="728"/>
        <end position="808"/>
    </location>
</feature>
<feature type="signal peptide" evidence="8">
    <location>
        <begin position="1"/>
        <end position="20"/>
    </location>
</feature>
<feature type="transmembrane region" description="Helical" evidence="7">
    <location>
        <begin position="608"/>
        <end position="630"/>
    </location>
</feature>
<reference evidence="12" key="1">
    <citation type="submission" date="2009-08" db="EMBL/GenBank/DDBJ databases">
        <title>The complete genome of Chitinophaga pinensis DSM 2588.</title>
        <authorList>
            <consortium name="US DOE Joint Genome Institute (JGI-PGF)"/>
            <person name="Lucas S."/>
            <person name="Copeland A."/>
            <person name="Lapidus A."/>
            <person name="Glavina del Rio T."/>
            <person name="Dalin E."/>
            <person name="Tice H."/>
            <person name="Bruce D."/>
            <person name="Goodwin L."/>
            <person name="Pitluck S."/>
            <person name="Kyrpides N."/>
            <person name="Mavromatis K."/>
            <person name="Ivanova N."/>
            <person name="Mikhailova N."/>
            <person name="Sims D."/>
            <person name="Meinche L."/>
            <person name="Brettin T."/>
            <person name="Detter J.C."/>
            <person name="Han C."/>
            <person name="Larimer F."/>
            <person name="Land M."/>
            <person name="Hauser L."/>
            <person name="Markowitz V."/>
            <person name="Cheng J.-F."/>
            <person name="Hugenholtz P."/>
            <person name="Woyke T."/>
            <person name="Wu D."/>
            <person name="Spring S."/>
            <person name="Klenk H.-P."/>
            <person name="Eisen J.A."/>
        </authorList>
    </citation>
    <scope>NUCLEOTIDE SEQUENCE [LARGE SCALE GENOMIC DNA]</scope>
    <source>
        <strain evidence="12">ATCC 43595 / DSM 2588 / LMG 13176 / NBRC 15968 / NCIMB 11800 / UQM 2034</strain>
    </source>
</reference>
<evidence type="ECO:0000256" key="3">
    <source>
        <dbReference type="ARBA" id="ARBA00022475"/>
    </source>
</evidence>
<feature type="transmembrane region" description="Helical" evidence="7">
    <location>
        <begin position="465"/>
        <end position="483"/>
    </location>
</feature>
<dbReference type="InterPro" id="IPR052702">
    <property type="entry name" value="MscS-like_channel"/>
</dbReference>
<evidence type="ECO:0000259" key="10">
    <source>
        <dbReference type="Pfam" id="PF21082"/>
    </source>
</evidence>
<organism evidence="11 12">
    <name type="scientific">Chitinophaga pinensis (strain ATCC 43595 / DSM 2588 / LMG 13176 / NBRC 15968 / NCIMB 11800 / UQM 2034)</name>
    <dbReference type="NCBI Taxonomy" id="485918"/>
    <lineage>
        <taxon>Bacteria</taxon>
        <taxon>Pseudomonadati</taxon>
        <taxon>Bacteroidota</taxon>
        <taxon>Chitinophagia</taxon>
        <taxon>Chitinophagales</taxon>
        <taxon>Chitinophagaceae</taxon>
        <taxon>Chitinophaga</taxon>
    </lineage>
</organism>
<keyword evidence="3" id="KW-1003">Cell membrane</keyword>
<name>A0A979G274_CHIPD</name>
<feature type="transmembrane region" description="Helical" evidence="7">
    <location>
        <begin position="435"/>
        <end position="453"/>
    </location>
</feature>
<evidence type="ECO:0000256" key="5">
    <source>
        <dbReference type="ARBA" id="ARBA00022989"/>
    </source>
</evidence>
<proteinExistence type="inferred from homology"/>
<dbReference type="EMBL" id="CP001699">
    <property type="protein sequence ID" value="ACU59547.1"/>
    <property type="molecule type" value="Genomic_DNA"/>
</dbReference>
<dbReference type="InterPro" id="IPR011014">
    <property type="entry name" value="MscS_channel_TM-2"/>
</dbReference>
<feature type="transmembrane region" description="Helical" evidence="7">
    <location>
        <begin position="380"/>
        <end position="399"/>
    </location>
</feature>
<dbReference type="InterPro" id="IPR010920">
    <property type="entry name" value="LSM_dom_sf"/>
</dbReference>
<accession>A0A979G274</accession>
<dbReference type="PANTHER" id="PTHR30347">
    <property type="entry name" value="POTASSIUM CHANNEL RELATED"/>
    <property type="match status" value="1"/>
</dbReference>
<evidence type="ECO:0000256" key="6">
    <source>
        <dbReference type="ARBA" id="ARBA00023136"/>
    </source>
</evidence>
<dbReference type="InterPro" id="IPR023408">
    <property type="entry name" value="MscS_beta-dom_sf"/>
</dbReference>
<feature type="transmembrane region" description="Helical" evidence="7">
    <location>
        <begin position="405"/>
        <end position="423"/>
    </location>
</feature>
<dbReference type="InterPro" id="IPR049278">
    <property type="entry name" value="MS_channel_C"/>
</dbReference>
<dbReference type="InterPro" id="IPR011066">
    <property type="entry name" value="MscS_channel_C_sf"/>
</dbReference>
<dbReference type="GO" id="GO:0008381">
    <property type="term" value="F:mechanosensitive monoatomic ion channel activity"/>
    <property type="evidence" value="ECO:0007669"/>
    <property type="project" value="UniProtKB-ARBA"/>
</dbReference>
<dbReference type="SUPFAM" id="SSF82861">
    <property type="entry name" value="Mechanosensitive channel protein MscS (YggB), transmembrane region"/>
    <property type="match status" value="1"/>
</dbReference>
<keyword evidence="4 7" id="KW-0812">Transmembrane</keyword>
<feature type="transmembrane region" description="Helical" evidence="7">
    <location>
        <begin position="286"/>
        <end position="303"/>
    </location>
</feature>
<comment type="subcellular location">
    <subcellularLocation>
        <location evidence="1">Cell membrane</location>
        <topology evidence="1">Multi-pass membrane protein</topology>
    </subcellularLocation>
</comment>
<dbReference type="Gene3D" id="2.30.30.60">
    <property type="match status" value="1"/>
</dbReference>
<evidence type="ECO:0000256" key="7">
    <source>
        <dbReference type="SAM" id="Phobius"/>
    </source>
</evidence>
<dbReference type="InterPro" id="IPR006685">
    <property type="entry name" value="MscS_channel_2nd"/>
</dbReference>
<comment type="similarity">
    <text evidence="2">Belongs to the MscS (TC 1.A.23) family.</text>
</comment>
<keyword evidence="6 7" id="KW-0472">Membrane</keyword>
<dbReference type="Gene3D" id="3.30.70.100">
    <property type="match status" value="1"/>
</dbReference>
<evidence type="ECO:0000259" key="9">
    <source>
        <dbReference type="Pfam" id="PF00924"/>
    </source>
</evidence>
<feature type="transmembrane region" description="Helical" evidence="7">
    <location>
        <begin position="636"/>
        <end position="658"/>
    </location>
</feature>
<feature type="transmembrane region" description="Helical" evidence="7">
    <location>
        <begin position="519"/>
        <end position="539"/>
    </location>
</feature>
<dbReference type="PANTHER" id="PTHR30347:SF1">
    <property type="entry name" value="MECHANOSENSITIVE CHANNEL MSCK"/>
    <property type="match status" value="1"/>
</dbReference>
<dbReference type="Gene3D" id="1.10.287.1260">
    <property type="match status" value="1"/>
</dbReference>
<dbReference type="RefSeq" id="WP_012789723.1">
    <property type="nucleotide sequence ID" value="NC_013132.1"/>
</dbReference>
<evidence type="ECO:0000313" key="12">
    <source>
        <dbReference type="Proteomes" id="UP000002215"/>
    </source>
</evidence>
<protein>
    <submittedName>
        <fullName evidence="11">MscS Mechanosensitive ion channel</fullName>
    </submittedName>
</protein>
<dbReference type="KEGG" id="cpi:Cpin_2052"/>
<evidence type="ECO:0000256" key="1">
    <source>
        <dbReference type="ARBA" id="ARBA00004651"/>
    </source>
</evidence>
<sequence>MFRLPHLVLILSLLPVFSHAQVLDNDSSRQSNSLKKQEDSAHSNFVSKMQQFAAATHQQTINERNADKAGIVQNEIFENLKKTMQHAKTYLKNGIDTVGISGDISKISEWHAIAGDGIFVNMGSAQTYRNLTTSYNLLGVLQKRISHHKTELDNYHHKLSNFRFQIDSLASDSMMFAFPGDSAALTKYLGKLATIAREISPADSILQKAMIDVEALQTKVNMESYRLTTSIDELELYQRQLHRRTWSREFTYLWQPTTYDRSFTTILGYSLAKSWLTFRFYAQNNYGKILFMLFLIFMTTLYIRSLKTIYRQRDLIRNDYEGQLVLRYPVLTAILIIVNVFQFIFPAPPFAFNALLWSVSAVSLTLLFRRFIIGYWMKIWIALFSLFIAASVNNLILQASRIERWFMFMLAASGILVTWIVFNKRKNWRQLREQWIIYFIGFLLLLELASIIANCYGRYNLSKTLLTSGYFNVVIAIMFLWTVRLINEGLELAFNIYSTQDRKLFYLNFQRIGNRAPKLFYLFLIVGWFILFGRNFYAFHLVTGPVQTLLSEERSVGDYTFTINTLLLFVLIMGLSVVISRIVSYFAADRHLNNEHPGKTEGTGIGSWLLLIRIFIITLGLLLSFAAAGIPMDKLAIILGALGVGIGFGLQTLVHNLVSGLIIAFEKPVNVGDIVEIDKQSGVMKSIGFRSSVLSTWDGANMVMPNGDLLNSHLINWTLGGNRRRMQLTVNVALNSDLEKVQVLLQKVLDSDDRISKQKKPLVLFDEFVNSSINVKVIYWLNDYRNDITTKSDLIIAIQKAFQQNDITFH</sequence>
<dbReference type="GO" id="GO:0005886">
    <property type="term" value="C:plasma membrane"/>
    <property type="evidence" value="ECO:0007669"/>
    <property type="project" value="UniProtKB-SubCell"/>
</dbReference>
<feature type="domain" description="Mechanosensitive ion channel MscS" evidence="9">
    <location>
        <begin position="652"/>
        <end position="718"/>
    </location>
</feature>
<dbReference type="AlphaFoldDB" id="A0A979G274"/>
<feature type="chain" id="PRO_5037607429" evidence="8">
    <location>
        <begin position="21"/>
        <end position="810"/>
    </location>
</feature>
<feature type="transmembrane region" description="Helical" evidence="7">
    <location>
        <begin position="559"/>
        <end position="587"/>
    </location>
</feature>
<dbReference type="Proteomes" id="UP000002215">
    <property type="component" value="Chromosome"/>
</dbReference>
<evidence type="ECO:0000256" key="8">
    <source>
        <dbReference type="SAM" id="SignalP"/>
    </source>
</evidence>
<keyword evidence="5 7" id="KW-1133">Transmembrane helix</keyword>
<evidence type="ECO:0000313" key="11">
    <source>
        <dbReference type="EMBL" id="ACU59547.1"/>
    </source>
</evidence>
<keyword evidence="8" id="KW-0732">Signal</keyword>
<evidence type="ECO:0000256" key="2">
    <source>
        <dbReference type="ARBA" id="ARBA00008017"/>
    </source>
</evidence>
<reference evidence="11 12" key="2">
    <citation type="journal article" date="2010" name="Stand. Genomic Sci.">
        <title>Complete genome sequence of Chitinophaga pinensis type strain (UQM 2034).</title>
        <authorList>
            <person name="Glavina Del Rio T."/>
            <person name="Abt B."/>
            <person name="Spring S."/>
            <person name="Lapidus A."/>
            <person name="Nolan M."/>
            <person name="Tice H."/>
            <person name="Copeland A."/>
            <person name="Cheng J.F."/>
            <person name="Chen F."/>
            <person name="Bruce D."/>
            <person name="Goodwin L."/>
            <person name="Pitluck S."/>
            <person name="Ivanova N."/>
            <person name="Mavromatis K."/>
            <person name="Mikhailova N."/>
            <person name="Pati A."/>
            <person name="Chen A."/>
            <person name="Palaniappan K."/>
            <person name="Land M."/>
            <person name="Hauser L."/>
            <person name="Chang Y.J."/>
            <person name="Jeffries C.D."/>
            <person name="Chain P."/>
            <person name="Saunders E."/>
            <person name="Detter J.C."/>
            <person name="Brettin T."/>
            <person name="Rohde M."/>
            <person name="Goker M."/>
            <person name="Bristow J."/>
            <person name="Eisen J.A."/>
            <person name="Markowitz V."/>
            <person name="Hugenholtz P."/>
            <person name="Kyrpides N.C."/>
            <person name="Klenk H.P."/>
            <person name="Lucas S."/>
        </authorList>
    </citation>
    <scope>NUCLEOTIDE SEQUENCE [LARGE SCALE GENOMIC DNA]</scope>
    <source>
        <strain evidence="12">ATCC 43595 / DSM 2588 / LMG 13176 / NBRC 15968 / NCIMB 11800 / UQM 2034</strain>
    </source>
</reference>
<evidence type="ECO:0000256" key="4">
    <source>
        <dbReference type="ARBA" id="ARBA00022692"/>
    </source>
</evidence>
<dbReference type="SUPFAM" id="SSF82689">
    <property type="entry name" value="Mechanosensitive channel protein MscS (YggB), C-terminal domain"/>
    <property type="match status" value="1"/>
</dbReference>
<dbReference type="SUPFAM" id="SSF50182">
    <property type="entry name" value="Sm-like ribonucleoproteins"/>
    <property type="match status" value="1"/>
</dbReference>
<gene>
    <name evidence="11" type="ordered locus">Cpin_2052</name>
</gene>
<feature type="transmembrane region" description="Helical" evidence="7">
    <location>
        <begin position="350"/>
        <end position="368"/>
    </location>
</feature>
<feature type="transmembrane region" description="Helical" evidence="7">
    <location>
        <begin position="324"/>
        <end position="344"/>
    </location>
</feature>